<accession>A0A4Y2WM98</accession>
<reference evidence="4 5" key="1">
    <citation type="journal article" date="2019" name="Sci. Rep.">
        <title>Orb-weaving spider Araneus ventricosus genome elucidates the spidroin gene catalogue.</title>
        <authorList>
            <person name="Kono N."/>
            <person name="Nakamura H."/>
            <person name="Ohtoshi R."/>
            <person name="Moran D.A.P."/>
            <person name="Shinohara A."/>
            <person name="Yoshida Y."/>
            <person name="Fujiwara M."/>
            <person name="Mori M."/>
            <person name="Tomita M."/>
            <person name="Arakawa K."/>
        </authorList>
    </citation>
    <scope>NUCLEOTIDE SEQUENCE [LARGE SCALE GENOMIC DNA]</scope>
</reference>
<dbReference type="GO" id="GO:0007165">
    <property type="term" value="P:signal transduction"/>
    <property type="evidence" value="ECO:0007669"/>
    <property type="project" value="InterPro"/>
</dbReference>
<evidence type="ECO:0000259" key="3">
    <source>
        <dbReference type="PROSITE" id="PS51845"/>
    </source>
</evidence>
<protein>
    <recommendedName>
        <fullName evidence="3">PDEase domain-containing protein</fullName>
    </recommendedName>
</protein>
<keyword evidence="5" id="KW-1185">Reference proteome</keyword>
<dbReference type="AlphaFoldDB" id="A0A4Y2WM98"/>
<dbReference type="InterPro" id="IPR036971">
    <property type="entry name" value="PDEase_catalytic_dom_sf"/>
</dbReference>
<dbReference type="OrthoDB" id="189220at2759"/>
<dbReference type="PANTHER" id="PTHR11347">
    <property type="entry name" value="CYCLIC NUCLEOTIDE PHOSPHODIESTERASE"/>
    <property type="match status" value="1"/>
</dbReference>
<keyword evidence="1" id="KW-0479">Metal-binding</keyword>
<keyword evidence="2" id="KW-0378">Hydrolase</keyword>
<evidence type="ECO:0000256" key="2">
    <source>
        <dbReference type="ARBA" id="ARBA00022801"/>
    </source>
</evidence>
<dbReference type="GO" id="GO:0046872">
    <property type="term" value="F:metal ion binding"/>
    <property type="evidence" value="ECO:0007669"/>
    <property type="project" value="UniProtKB-KW"/>
</dbReference>
<evidence type="ECO:0000313" key="4">
    <source>
        <dbReference type="EMBL" id="GBO37540.1"/>
    </source>
</evidence>
<sequence length="54" mass="6421">MADEESPFIDWSNEADRLLVMQMAIKLSDINGPCKTQPLHMQWTYRIAEEFYEQ</sequence>
<dbReference type="PROSITE" id="PS51845">
    <property type="entry name" value="PDEASE_I_2"/>
    <property type="match status" value="1"/>
</dbReference>
<evidence type="ECO:0000256" key="1">
    <source>
        <dbReference type="ARBA" id="ARBA00022723"/>
    </source>
</evidence>
<proteinExistence type="predicted"/>
<evidence type="ECO:0000313" key="5">
    <source>
        <dbReference type="Proteomes" id="UP000499080"/>
    </source>
</evidence>
<feature type="non-terminal residue" evidence="4">
    <location>
        <position position="54"/>
    </location>
</feature>
<dbReference type="SUPFAM" id="SSF109604">
    <property type="entry name" value="HD-domain/PDEase-like"/>
    <property type="match status" value="1"/>
</dbReference>
<gene>
    <name evidence="4" type="ORF">AVEN_18507_1</name>
</gene>
<dbReference type="Proteomes" id="UP000499080">
    <property type="component" value="Unassembled WGS sequence"/>
</dbReference>
<dbReference type="GO" id="GO:0004114">
    <property type="term" value="F:3',5'-cyclic-nucleotide phosphodiesterase activity"/>
    <property type="evidence" value="ECO:0007669"/>
    <property type="project" value="InterPro"/>
</dbReference>
<feature type="domain" description="PDEase" evidence="3">
    <location>
        <begin position="1"/>
        <end position="54"/>
    </location>
</feature>
<dbReference type="InterPro" id="IPR002073">
    <property type="entry name" value="PDEase_catalytic_dom"/>
</dbReference>
<organism evidence="4 5">
    <name type="scientific">Araneus ventricosus</name>
    <name type="common">Orbweaver spider</name>
    <name type="synonym">Epeira ventricosa</name>
    <dbReference type="NCBI Taxonomy" id="182803"/>
    <lineage>
        <taxon>Eukaryota</taxon>
        <taxon>Metazoa</taxon>
        <taxon>Ecdysozoa</taxon>
        <taxon>Arthropoda</taxon>
        <taxon>Chelicerata</taxon>
        <taxon>Arachnida</taxon>
        <taxon>Araneae</taxon>
        <taxon>Araneomorphae</taxon>
        <taxon>Entelegynae</taxon>
        <taxon>Araneoidea</taxon>
        <taxon>Araneidae</taxon>
        <taxon>Araneus</taxon>
    </lineage>
</organism>
<comment type="caution">
    <text evidence="4">The sequence shown here is derived from an EMBL/GenBank/DDBJ whole genome shotgun (WGS) entry which is preliminary data.</text>
</comment>
<dbReference type="EMBL" id="BGPR01062022">
    <property type="protein sequence ID" value="GBO37540.1"/>
    <property type="molecule type" value="Genomic_DNA"/>
</dbReference>
<dbReference type="Pfam" id="PF00233">
    <property type="entry name" value="PDEase_I"/>
    <property type="match status" value="1"/>
</dbReference>
<name>A0A4Y2WM98_ARAVE</name>
<dbReference type="Gene3D" id="1.10.1300.10">
    <property type="entry name" value="3'5'-cyclic nucleotide phosphodiesterase, catalytic domain"/>
    <property type="match status" value="1"/>
</dbReference>